<dbReference type="SUPFAM" id="SSF52402">
    <property type="entry name" value="Adenine nucleotide alpha hydrolases-like"/>
    <property type="match status" value="1"/>
</dbReference>
<dbReference type="EMBL" id="CAJPVI010000014">
    <property type="protein sequence ID" value="CAG2145300.1"/>
    <property type="molecule type" value="Genomic_DNA"/>
</dbReference>
<protein>
    <recommendedName>
        <fullName evidence="2">UspA domain-containing protein</fullName>
    </recommendedName>
</protein>
<feature type="domain" description="UspA" evidence="2">
    <location>
        <begin position="1"/>
        <end position="144"/>
    </location>
</feature>
<proteinExistence type="inferred from homology"/>
<dbReference type="Proteomes" id="UP000672657">
    <property type="component" value="Unassembled WGS sequence"/>
</dbReference>
<dbReference type="PRINTS" id="PR01438">
    <property type="entry name" value="UNVRSLSTRESS"/>
</dbReference>
<dbReference type="Pfam" id="PF00582">
    <property type="entry name" value="Usp"/>
    <property type="match status" value="1"/>
</dbReference>
<dbReference type="Gene3D" id="3.40.50.620">
    <property type="entry name" value="HUPs"/>
    <property type="match status" value="1"/>
</dbReference>
<evidence type="ECO:0000259" key="2">
    <source>
        <dbReference type="Pfam" id="PF00582"/>
    </source>
</evidence>
<accession>A0ABM8TGY0</accession>
<name>A0ABM8TGY0_9BURK</name>
<dbReference type="CDD" id="cd00293">
    <property type="entry name" value="USP-like"/>
    <property type="match status" value="1"/>
</dbReference>
<organism evidence="3 4">
    <name type="scientific">Cupriavidus numazuensis</name>
    <dbReference type="NCBI Taxonomy" id="221992"/>
    <lineage>
        <taxon>Bacteria</taxon>
        <taxon>Pseudomonadati</taxon>
        <taxon>Pseudomonadota</taxon>
        <taxon>Betaproteobacteria</taxon>
        <taxon>Burkholderiales</taxon>
        <taxon>Burkholderiaceae</taxon>
        <taxon>Cupriavidus</taxon>
    </lineage>
</organism>
<dbReference type="InterPro" id="IPR014729">
    <property type="entry name" value="Rossmann-like_a/b/a_fold"/>
</dbReference>
<keyword evidence="4" id="KW-1185">Reference proteome</keyword>
<dbReference type="PANTHER" id="PTHR46268:SF6">
    <property type="entry name" value="UNIVERSAL STRESS PROTEIN UP12"/>
    <property type="match status" value="1"/>
</dbReference>
<dbReference type="InterPro" id="IPR006015">
    <property type="entry name" value="Universal_stress_UspA"/>
</dbReference>
<evidence type="ECO:0000313" key="3">
    <source>
        <dbReference type="EMBL" id="CAG2145300.1"/>
    </source>
</evidence>
<gene>
    <name evidence="3" type="ORF">LMG26411_02722</name>
</gene>
<comment type="caution">
    <text evidence="3">The sequence shown here is derived from an EMBL/GenBank/DDBJ whole genome shotgun (WGS) entry which is preliminary data.</text>
</comment>
<comment type="similarity">
    <text evidence="1">Belongs to the universal stress protein A family.</text>
</comment>
<sequence length="144" mass="15327">MFKHVLVPTDGSDLSGKAAAAAIEFAKVMGAKITAFTCMNEYPFLTSSDSGHQTRKAFEEHATIEARARLDLVVTSAQAAGVACSTDTAITTTPYKAIIEAANRHGCDVIFMASHGRRGLEGLLVGSETQKVLTHCAIPVLVYR</sequence>
<evidence type="ECO:0000313" key="4">
    <source>
        <dbReference type="Proteomes" id="UP000672657"/>
    </source>
</evidence>
<dbReference type="InterPro" id="IPR006016">
    <property type="entry name" value="UspA"/>
</dbReference>
<reference evidence="3 4" key="1">
    <citation type="submission" date="2021-03" db="EMBL/GenBank/DDBJ databases">
        <authorList>
            <person name="Peeters C."/>
        </authorList>
    </citation>
    <scope>NUCLEOTIDE SEQUENCE [LARGE SCALE GENOMIC DNA]</scope>
    <source>
        <strain evidence="3 4">LMG 26411</strain>
    </source>
</reference>
<dbReference type="RefSeq" id="WP_211953784.1">
    <property type="nucleotide sequence ID" value="NZ_CAJPVI010000014.1"/>
</dbReference>
<evidence type="ECO:0000256" key="1">
    <source>
        <dbReference type="ARBA" id="ARBA00008791"/>
    </source>
</evidence>
<dbReference type="PANTHER" id="PTHR46268">
    <property type="entry name" value="STRESS RESPONSE PROTEIN NHAX"/>
    <property type="match status" value="1"/>
</dbReference>